<dbReference type="Gene3D" id="3.90.1720.10">
    <property type="entry name" value="endopeptidase domain like (from Nostoc punctiforme)"/>
    <property type="match status" value="1"/>
</dbReference>
<gene>
    <name evidence="1" type="ORF">ACFSB2_11905</name>
</gene>
<reference evidence="2" key="1">
    <citation type="journal article" date="2019" name="Int. J. Syst. Evol. Microbiol.">
        <title>The Global Catalogue of Microorganisms (GCM) 10K type strain sequencing project: providing services to taxonomists for standard genome sequencing and annotation.</title>
        <authorList>
            <consortium name="The Broad Institute Genomics Platform"/>
            <consortium name="The Broad Institute Genome Sequencing Center for Infectious Disease"/>
            <person name="Wu L."/>
            <person name="Ma J."/>
        </authorList>
    </citation>
    <scope>NUCLEOTIDE SEQUENCE [LARGE SCALE GENOMIC DNA]</scope>
    <source>
        <strain evidence="2">CGMCC 1.12286</strain>
    </source>
</reference>
<evidence type="ECO:0000313" key="2">
    <source>
        <dbReference type="Proteomes" id="UP001597079"/>
    </source>
</evidence>
<dbReference type="InterPro" id="IPR038765">
    <property type="entry name" value="Papain-like_cys_pep_sf"/>
</dbReference>
<dbReference type="Proteomes" id="UP001597079">
    <property type="component" value="Unassembled WGS sequence"/>
</dbReference>
<comment type="caution">
    <text evidence="1">The sequence shown here is derived from an EMBL/GenBank/DDBJ whole genome shotgun (WGS) entry which is preliminary data.</text>
</comment>
<organism evidence="1 2">
    <name type="scientific">Alicyclobacillus fodiniaquatilis</name>
    <dbReference type="NCBI Taxonomy" id="1661150"/>
    <lineage>
        <taxon>Bacteria</taxon>
        <taxon>Bacillati</taxon>
        <taxon>Bacillota</taxon>
        <taxon>Bacilli</taxon>
        <taxon>Bacillales</taxon>
        <taxon>Alicyclobacillaceae</taxon>
        <taxon>Alicyclobacillus</taxon>
    </lineage>
</organism>
<evidence type="ECO:0000313" key="1">
    <source>
        <dbReference type="EMBL" id="MFD1675398.1"/>
    </source>
</evidence>
<name>A0ABW4JJJ4_9BACL</name>
<protein>
    <recommendedName>
        <fullName evidence="3">Permuted papain-like amidase YaeF/Yiix C92 family enzyme</fullName>
    </recommendedName>
</protein>
<keyword evidence="2" id="KW-1185">Reference proteome</keyword>
<accession>A0ABW4JJJ4</accession>
<proteinExistence type="predicted"/>
<dbReference type="RefSeq" id="WP_377943270.1">
    <property type="nucleotide sequence ID" value="NZ_JBHUCX010000028.1"/>
</dbReference>
<dbReference type="EMBL" id="JBHUCX010000028">
    <property type="protein sequence ID" value="MFD1675398.1"/>
    <property type="molecule type" value="Genomic_DNA"/>
</dbReference>
<dbReference type="SUPFAM" id="SSF54001">
    <property type="entry name" value="Cysteine proteinases"/>
    <property type="match status" value="1"/>
</dbReference>
<evidence type="ECO:0008006" key="3">
    <source>
        <dbReference type="Google" id="ProtNLM"/>
    </source>
</evidence>
<sequence length="163" mass="18720">MLHTGDLIFVRGQLSSLVDDAIQTGEWLLDHRGQYVHVAVYVGGNTIMEAQGFRRSGRANIGDYAEYYDIGHIKMTDDQRDRFLAALHDEDNLPYDWPGIWWLIVYILTCRRIGGQYRERRRRYCSKYVGWALRQAGIIVNDRTPQDLADSSPTISIEKVGAV</sequence>